<evidence type="ECO:0000313" key="2">
    <source>
        <dbReference type="Proteomes" id="UP000001307"/>
    </source>
</evidence>
<dbReference type="EMBL" id="FN653217">
    <property type="protein sequence ID" value="CBY13767.1"/>
    <property type="molecule type" value="Genomic_DNA"/>
</dbReference>
<organism evidence="1">
    <name type="scientific">Oikopleura dioica</name>
    <name type="common">Tunicate</name>
    <dbReference type="NCBI Taxonomy" id="34765"/>
    <lineage>
        <taxon>Eukaryota</taxon>
        <taxon>Metazoa</taxon>
        <taxon>Chordata</taxon>
        <taxon>Tunicata</taxon>
        <taxon>Appendicularia</taxon>
        <taxon>Copelata</taxon>
        <taxon>Oikopleuridae</taxon>
        <taxon>Oikopleura</taxon>
    </lineage>
</organism>
<dbReference type="Proteomes" id="UP000001307">
    <property type="component" value="Unassembled WGS sequence"/>
</dbReference>
<proteinExistence type="predicted"/>
<protein>
    <submittedName>
        <fullName evidence="1">Uncharacterized protein</fullName>
    </submittedName>
</protein>
<keyword evidence="2" id="KW-1185">Reference proteome</keyword>
<gene>
    <name evidence="1" type="ORF">GSOID_T00006695001</name>
</gene>
<evidence type="ECO:0000313" key="1">
    <source>
        <dbReference type="EMBL" id="CBY13767.1"/>
    </source>
</evidence>
<name>E4XVP9_OIKDI</name>
<sequence>MLKPKPSSAGMDSRIDSEGLKLSMLRQSLARVQNAATRRMSRRSTDLGSATKGLSVLEALPVRDKFGEF</sequence>
<dbReference type="InParanoid" id="E4XVP9"/>
<dbReference type="AlphaFoldDB" id="E4XVP9"/>
<reference evidence="1" key="1">
    <citation type="journal article" date="2010" name="Science">
        <title>Plasticity of animal genome architecture unmasked by rapid evolution of a pelagic tunicate.</title>
        <authorList>
            <person name="Denoeud F."/>
            <person name="Henriet S."/>
            <person name="Mungpakdee S."/>
            <person name="Aury J.M."/>
            <person name="Da Silva C."/>
            <person name="Brinkmann H."/>
            <person name="Mikhaleva J."/>
            <person name="Olsen L.C."/>
            <person name="Jubin C."/>
            <person name="Canestro C."/>
            <person name="Bouquet J.M."/>
            <person name="Danks G."/>
            <person name="Poulain J."/>
            <person name="Campsteijn C."/>
            <person name="Adamski M."/>
            <person name="Cross I."/>
            <person name="Yadetie F."/>
            <person name="Muffato M."/>
            <person name="Louis A."/>
            <person name="Butcher S."/>
            <person name="Tsagkogeorga G."/>
            <person name="Konrad A."/>
            <person name="Singh S."/>
            <person name="Jensen M.F."/>
            <person name="Cong E.H."/>
            <person name="Eikeseth-Otteraa H."/>
            <person name="Noel B."/>
            <person name="Anthouard V."/>
            <person name="Porcel B.M."/>
            <person name="Kachouri-Lafond R."/>
            <person name="Nishino A."/>
            <person name="Ugolini M."/>
            <person name="Chourrout P."/>
            <person name="Nishida H."/>
            <person name="Aasland R."/>
            <person name="Huzurbazar S."/>
            <person name="Westhof E."/>
            <person name="Delsuc F."/>
            <person name="Lehrach H."/>
            <person name="Reinhardt R."/>
            <person name="Weissenbach J."/>
            <person name="Roy S.W."/>
            <person name="Artiguenave F."/>
            <person name="Postlethwait J.H."/>
            <person name="Manak J.R."/>
            <person name="Thompson E.M."/>
            <person name="Jaillon O."/>
            <person name="Du Pasquier L."/>
            <person name="Boudinot P."/>
            <person name="Liberles D.A."/>
            <person name="Volff J.N."/>
            <person name="Philippe H."/>
            <person name="Lenhard B."/>
            <person name="Roest Crollius H."/>
            <person name="Wincker P."/>
            <person name="Chourrout D."/>
        </authorList>
    </citation>
    <scope>NUCLEOTIDE SEQUENCE [LARGE SCALE GENOMIC DNA]</scope>
</reference>
<accession>E4XVP9</accession>